<evidence type="ECO:0000313" key="2">
    <source>
        <dbReference type="Proteomes" id="UP001175097"/>
    </source>
</evidence>
<evidence type="ECO:0008006" key="3">
    <source>
        <dbReference type="Google" id="ProtNLM"/>
    </source>
</evidence>
<organism evidence="1 2">
    <name type="scientific">Sporosarcina highlanderae</name>
    <dbReference type="NCBI Taxonomy" id="3035916"/>
    <lineage>
        <taxon>Bacteria</taxon>
        <taxon>Bacillati</taxon>
        <taxon>Bacillota</taxon>
        <taxon>Bacilli</taxon>
        <taxon>Bacillales</taxon>
        <taxon>Caryophanaceae</taxon>
        <taxon>Sporosarcina</taxon>
    </lineage>
</organism>
<dbReference type="Proteomes" id="UP001175097">
    <property type="component" value="Unassembled WGS sequence"/>
</dbReference>
<proteinExistence type="predicted"/>
<sequence>MEVNVSELKVNDKVLVVYGDDFVDYVGFVSSITDKHLVLHEYVPDIYRTLCIDNIVELSKR</sequence>
<evidence type="ECO:0000313" key="1">
    <source>
        <dbReference type="EMBL" id="MDN4609107.1"/>
    </source>
</evidence>
<protein>
    <recommendedName>
        <fullName evidence="3">DUF2187 domain-containing protein</fullName>
    </recommendedName>
</protein>
<reference evidence="1" key="1">
    <citation type="submission" date="2023-03" db="EMBL/GenBank/DDBJ databases">
        <title>MT1 and MT2 Draft Genomes of Novel Species.</title>
        <authorList>
            <person name="Venkateswaran K."/>
        </authorList>
    </citation>
    <scope>NUCLEOTIDE SEQUENCE</scope>
    <source>
        <strain evidence="1">F6_3S_P_2</strain>
    </source>
</reference>
<name>A0ABT8JXN1_9BACL</name>
<accession>A0ABT8JXN1</accession>
<keyword evidence="2" id="KW-1185">Reference proteome</keyword>
<dbReference type="EMBL" id="JAROCC010000020">
    <property type="protein sequence ID" value="MDN4609107.1"/>
    <property type="molecule type" value="Genomic_DNA"/>
</dbReference>
<dbReference type="RefSeq" id="WP_301245682.1">
    <property type="nucleotide sequence ID" value="NZ_JAROCC010000020.1"/>
</dbReference>
<comment type="caution">
    <text evidence="1">The sequence shown here is derived from an EMBL/GenBank/DDBJ whole genome shotgun (WGS) entry which is preliminary data.</text>
</comment>
<gene>
    <name evidence="1" type="ORF">P5G49_16720</name>
</gene>